<keyword evidence="4" id="KW-1185">Reference proteome</keyword>
<gene>
    <name evidence="2" type="ORF">HINF_LOCUS53339</name>
    <name evidence="3" type="ORF">HINF_LOCUS61977</name>
</gene>
<reference evidence="3 4" key="2">
    <citation type="submission" date="2024-07" db="EMBL/GenBank/DDBJ databases">
        <authorList>
            <person name="Akdeniz Z."/>
        </authorList>
    </citation>
    <scope>NUCLEOTIDE SEQUENCE [LARGE SCALE GENOMIC DNA]</scope>
</reference>
<evidence type="ECO:0000313" key="2">
    <source>
        <dbReference type="EMBL" id="CAI9965694.1"/>
    </source>
</evidence>
<dbReference type="AlphaFoldDB" id="A0AA86URW7"/>
<organism evidence="2">
    <name type="scientific">Hexamita inflata</name>
    <dbReference type="NCBI Taxonomy" id="28002"/>
    <lineage>
        <taxon>Eukaryota</taxon>
        <taxon>Metamonada</taxon>
        <taxon>Diplomonadida</taxon>
        <taxon>Hexamitidae</taxon>
        <taxon>Hexamitinae</taxon>
        <taxon>Hexamita</taxon>
    </lineage>
</organism>
<sequence length="735" mass="79591">MKLNQSYLEANIINNFTKSDVNLLYNTTILDKRIFDNISALQNTTKSNYTLLEGYIITNTTKSDTNLQTNTTILDWRIYNNITQLNASIQLNLTQAQNQINNLTQNYNNLTSTVNSQIITIQQQNTTIIDQQKIIDQLKQQITCTNSQGYQMVNGSCIQVTCPIQGQFSINGICQCTNINSFIQDQACVCPSSSTLVGNTCTCTQIGNSIINNTCKKTSQVILNTDNTVMCSQQVSLTTYEVVSTVIYSLMQSNFSSGYVFSSTTIQNAMIDITDNTYSTAQPLFQSQSSFVNIVVQIGTQTINGGSILSTSSSITINSVNIVSKQSTSINIATGVQINLLSPASSSSNISSLLLNLTIVMSQGNITLFSSITGTMDVNNYQISGQYMSTACVALLGITVSSASISLKFITAAPYVFTVGNYSALLFSNVQATAISITNIVVMLGNSTNQQITNSITSTAANTFQFGGLITYVYNVITKINSLLINSNQQFASNYVANSGLVLGNAQYYKTVVVLQKFCFKQQLNSTSLNFTSVGIFGLYIGNISINQSSIVFSVQAAYLRNFGVIGSSKVSAIYSEIIDMRVSINTIVGTNSNGMVSSVIGDQEFQVIFVLNLQLSSCNISSQNLNGCFIGYSFSSNVTVTNSSVQNSNITSSQQWVGGLVGYSNACKYKITNVSVQAVRIKSTNYQGIILGLDFNGSNAFTISSSWTAGNYINDILQADCAYLTNIWSASQCT</sequence>
<evidence type="ECO:0000313" key="4">
    <source>
        <dbReference type="Proteomes" id="UP001642409"/>
    </source>
</evidence>
<dbReference type="Proteomes" id="UP001642409">
    <property type="component" value="Unassembled WGS sequence"/>
</dbReference>
<evidence type="ECO:0000256" key="1">
    <source>
        <dbReference type="SAM" id="Coils"/>
    </source>
</evidence>
<protein>
    <submittedName>
        <fullName evidence="3">Hypothetical_protein</fullName>
    </submittedName>
</protein>
<dbReference type="EMBL" id="CAXDID020000375">
    <property type="protein sequence ID" value="CAL6083963.1"/>
    <property type="molecule type" value="Genomic_DNA"/>
</dbReference>
<accession>A0AA86URW7</accession>
<comment type="caution">
    <text evidence="2">The sequence shown here is derived from an EMBL/GenBank/DDBJ whole genome shotgun (WGS) entry which is preliminary data.</text>
</comment>
<name>A0AA86URW7_9EUKA</name>
<reference evidence="2" key="1">
    <citation type="submission" date="2023-06" db="EMBL/GenBank/DDBJ databases">
        <authorList>
            <person name="Kurt Z."/>
        </authorList>
    </citation>
    <scope>NUCLEOTIDE SEQUENCE</scope>
</reference>
<feature type="coiled-coil region" evidence="1">
    <location>
        <begin position="86"/>
        <end position="141"/>
    </location>
</feature>
<keyword evidence="1" id="KW-0175">Coiled coil</keyword>
<proteinExistence type="predicted"/>
<evidence type="ECO:0000313" key="3">
    <source>
        <dbReference type="EMBL" id="CAL6083963.1"/>
    </source>
</evidence>
<dbReference type="EMBL" id="CATOUU010000993">
    <property type="protein sequence ID" value="CAI9965694.1"/>
    <property type="molecule type" value="Genomic_DNA"/>
</dbReference>